<keyword evidence="3" id="KW-1185">Reference proteome</keyword>
<keyword evidence="1" id="KW-0812">Transmembrane</keyword>
<sequence length="37" mass="4318">MLDHNSCRFFNAKLTMVTLITALIYPNLVLLEFMQCI</sequence>
<keyword evidence="1" id="KW-0472">Membrane</keyword>
<gene>
    <name evidence="2" type="ORF">GPAL_3809</name>
</gene>
<evidence type="ECO:0000256" key="1">
    <source>
        <dbReference type="SAM" id="Phobius"/>
    </source>
</evidence>
<evidence type="ECO:0000313" key="3">
    <source>
        <dbReference type="Proteomes" id="UP000006251"/>
    </source>
</evidence>
<organism evidence="2 3">
    <name type="scientific">Brumicola pallidula DSM 14239 = ACAM 615</name>
    <dbReference type="NCBI Taxonomy" id="1121922"/>
    <lineage>
        <taxon>Bacteria</taxon>
        <taxon>Pseudomonadati</taxon>
        <taxon>Pseudomonadota</taxon>
        <taxon>Gammaproteobacteria</taxon>
        <taxon>Alteromonadales</taxon>
        <taxon>Alteromonadaceae</taxon>
        <taxon>Brumicola</taxon>
    </lineage>
</organism>
<protein>
    <submittedName>
        <fullName evidence="2">Uncharacterized protein</fullName>
    </submittedName>
</protein>
<evidence type="ECO:0000313" key="2">
    <source>
        <dbReference type="EMBL" id="GAC30649.1"/>
    </source>
</evidence>
<reference evidence="3" key="1">
    <citation type="journal article" date="2014" name="Environ. Microbiol.">
        <title>Comparative genomics of the marine bacterial genus Glaciecola reveals the high degree of genomic diversity and genomic characteristic for cold adaptation.</title>
        <authorList>
            <person name="Qin Q.L."/>
            <person name="Xie B.B."/>
            <person name="Yu Y."/>
            <person name="Shu Y.L."/>
            <person name="Rong J.C."/>
            <person name="Zhang Y.J."/>
            <person name="Zhao D.L."/>
            <person name="Chen X.L."/>
            <person name="Zhang X.Y."/>
            <person name="Chen B."/>
            <person name="Zhou B.C."/>
            <person name="Zhang Y.Z."/>
        </authorList>
    </citation>
    <scope>NUCLEOTIDE SEQUENCE [LARGE SCALE GENOMIC DNA]</scope>
    <source>
        <strain evidence="3">ACAM 615</strain>
    </source>
</reference>
<comment type="caution">
    <text evidence="2">The sequence shown here is derived from an EMBL/GenBank/DDBJ whole genome shotgun (WGS) entry which is preliminary data.</text>
</comment>
<proteinExistence type="predicted"/>
<dbReference type="Proteomes" id="UP000006251">
    <property type="component" value="Unassembled WGS sequence"/>
</dbReference>
<accession>K6YD29</accession>
<keyword evidence="1" id="KW-1133">Transmembrane helix</keyword>
<feature type="transmembrane region" description="Helical" evidence="1">
    <location>
        <begin position="12"/>
        <end position="31"/>
    </location>
</feature>
<dbReference type="AlphaFoldDB" id="K6YD29"/>
<dbReference type="EMBL" id="BAEQ01000065">
    <property type="protein sequence ID" value="GAC30649.1"/>
    <property type="molecule type" value="Genomic_DNA"/>
</dbReference>
<name>K6YD29_9ALTE</name>